<gene>
    <name evidence="4" type="ORF">LOD99_11580</name>
</gene>
<dbReference type="SMART" id="SM00105">
    <property type="entry name" value="ArfGap"/>
    <property type="match status" value="1"/>
</dbReference>
<dbReference type="Gene3D" id="1.10.220.150">
    <property type="entry name" value="Arf GTPase activating protein"/>
    <property type="match status" value="1"/>
</dbReference>
<evidence type="ECO:0000259" key="3">
    <source>
        <dbReference type="PROSITE" id="PS50115"/>
    </source>
</evidence>
<keyword evidence="1" id="KW-0862">Zinc</keyword>
<dbReference type="InterPro" id="IPR035892">
    <property type="entry name" value="C2_domain_sf"/>
</dbReference>
<sequence>MEITISCNESKKAIEAILARDENHFCADCDEPNPTWVSLTWGCFICDNCAGAHRSLGPESSFLKSGTNEIFSQQEVDCLTLQGNVHANQILEYHVPEGVDVPHGANDKWQRRKTYIQKKYEDLSFIKLEGRERKSVKRESIIFESFEDNSLPFEDHFLGILDVKILSINNLPKSKFGNSGIYAITKIGTQQSKTDAKDFKEEIKFDEKFVFSWDGKEEMNIKICDKQKITKCKFLAEVKLQLNVLLETRSRQLKGTFPLYTKSNKSAGSIELEINCMSLFD</sequence>
<dbReference type="GO" id="GO:0005543">
    <property type="term" value="F:phospholipid binding"/>
    <property type="evidence" value="ECO:0007669"/>
    <property type="project" value="InterPro"/>
</dbReference>
<dbReference type="CDD" id="cd00030">
    <property type="entry name" value="C2"/>
    <property type="match status" value="1"/>
</dbReference>
<dbReference type="PROSITE" id="PS50004">
    <property type="entry name" value="C2"/>
    <property type="match status" value="1"/>
</dbReference>
<protein>
    <submittedName>
        <fullName evidence="4">ADP-ribosylation factor GTPase-activating protein AGD13-like</fullName>
    </submittedName>
</protein>
<dbReference type="SUPFAM" id="SSF57863">
    <property type="entry name" value="ArfGap/RecO-like zinc finger"/>
    <property type="match status" value="1"/>
</dbReference>
<accession>A0AAV7JJW1</accession>
<dbReference type="Proteomes" id="UP001165289">
    <property type="component" value="Unassembled WGS sequence"/>
</dbReference>
<dbReference type="PRINTS" id="PR00405">
    <property type="entry name" value="REVINTRACTNG"/>
</dbReference>
<proteinExistence type="predicted"/>
<dbReference type="EMBL" id="JAKMXF010000321">
    <property type="protein sequence ID" value="KAI6649213.1"/>
    <property type="molecule type" value="Genomic_DNA"/>
</dbReference>
<evidence type="ECO:0000313" key="5">
    <source>
        <dbReference type="Proteomes" id="UP001165289"/>
    </source>
</evidence>
<organism evidence="4 5">
    <name type="scientific">Oopsacas minuta</name>
    <dbReference type="NCBI Taxonomy" id="111878"/>
    <lineage>
        <taxon>Eukaryota</taxon>
        <taxon>Metazoa</taxon>
        <taxon>Porifera</taxon>
        <taxon>Hexactinellida</taxon>
        <taxon>Hexasterophora</taxon>
        <taxon>Lyssacinosida</taxon>
        <taxon>Leucopsacidae</taxon>
        <taxon>Oopsacas</taxon>
    </lineage>
</organism>
<feature type="domain" description="Arf-GAP" evidence="3">
    <location>
        <begin position="11"/>
        <end position="133"/>
    </location>
</feature>
<dbReference type="InterPro" id="IPR044518">
    <property type="entry name" value="ARF_GAP_AGD11/12/13"/>
</dbReference>
<evidence type="ECO:0000313" key="4">
    <source>
        <dbReference type="EMBL" id="KAI6649213.1"/>
    </source>
</evidence>
<reference evidence="4 5" key="1">
    <citation type="journal article" date="2023" name="BMC Biol.">
        <title>The compact genome of the sponge Oopsacas minuta (Hexactinellida) is lacking key metazoan core genes.</title>
        <authorList>
            <person name="Santini S."/>
            <person name="Schenkelaars Q."/>
            <person name="Jourda C."/>
            <person name="Duchesne M."/>
            <person name="Belahbib H."/>
            <person name="Rocher C."/>
            <person name="Selva M."/>
            <person name="Riesgo A."/>
            <person name="Vervoort M."/>
            <person name="Leys S.P."/>
            <person name="Kodjabachian L."/>
            <person name="Le Bivic A."/>
            <person name="Borchiellini C."/>
            <person name="Claverie J.M."/>
            <person name="Renard E."/>
        </authorList>
    </citation>
    <scope>NUCLEOTIDE SEQUENCE [LARGE SCALE GENOMIC DNA]</scope>
    <source>
        <strain evidence="4">SPO-2</strain>
    </source>
</reference>
<name>A0AAV7JJW1_9METZ</name>
<dbReference type="Gene3D" id="2.60.40.150">
    <property type="entry name" value="C2 domain"/>
    <property type="match status" value="1"/>
</dbReference>
<evidence type="ECO:0000259" key="2">
    <source>
        <dbReference type="PROSITE" id="PS50004"/>
    </source>
</evidence>
<dbReference type="AlphaFoldDB" id="A0AAV7JJW1"/>
<dbReference type="CDD" id="cd08204">
    <property type="entry name" value="ArfGap"/>
    <property type="match status" value="1"/>
</dbReference>
<dbReference type="GO" id="GO:0008270">
    <property type="term" value="F:zinc ion binding"/>
    <property type="evidence" value="ECO:0007669"/>
    <property type="project" value="UniProtKB-KW"/>
</dbReference>
<keyword evidence="5" id="KW-1185">Reference proteome</keyword>
<dbReference type="SUPFAM" id="SSF49562">
    <property type="entry name" value="C2 domain (Calcium/lipid-binding domain, CaLB)"/>
    <property type="match status" value="1"/>
</dbReference>
<dbReference type="Pfam" id="PF00168">
    <property type="entry name" value="C2"/>
    <property type="match status" value="1"/>
</dbReference>
<evidence type="ECO:0000256" key="1">
    <source>
        <dbReference type="PROSITE-ProRule" id="PRU00288"/>
    </source>
</evidence>
<dbReference type="PROSITE" id="PS50115">
    <property type="entry name" value="ARFGAP"/>
    <property type="match status" value="1"/>
</dbReference>
<dbReference type="InterPro" id="IPR038508">
    <property type="entry name" value="ArfGAP_dom_sf"/>
</dbReference>
<feature type="domain" description="C2" evidence="2">
    <location>
        <begin position="137"/>
        <end position="257"/>
    </location>
</feature>
<dbReference type="InterPro" id="IPR000008">
    <property type="entry name" value="C2_dom"/>
</dbReference>
<dbReference type="Pfam" id="PF01412">
    <property type="entry name" value="ArfGap"/>
    <property type="match status" value="1"/>
</dbReference>
<dbReference type="PANTHER" id="PTHR46220:SF1">
    <property type="entry name" value="ADP-RIBOSYLATION FACTOR GTPASE-ACTIVATING PROTEIN AGD12"/>
    <property type="match status" value="1"/>
</dbReference>
<keyword evidence="1" id="KW-0863">Zinc-finger</keyword>
<keyword evidence="1" id="KW-0479">Metal-binding</keyword>
<dbReference type="PANTHER" id="PTHR46220">
    <property type="entry name" value="ADP-RIBOSYLATION FACTOR GTPASE-ACTIVATING PROTEIN AGD12"/>
    <property type="match status" value="1"/>
</dbReference>
<comment type="caution">
    <text evidence="4">The sequence shown here is derived from an EMBL/GenBank/DDBJ whole genome shotgun (WGS) entry which is preliminary data.</text>
</comment>
<dbReference type="GO" id="GO:0005096">
    <property type="term" value="F:GTPase activator activity"/>
    <property type="evidence" value="ECO:0007669"/>
    <property type="project" value="InterPro"/>
</dbReference>
<dbReference type="InterPro" id="IPR037278">
    <property type="entry name" value="ARFGAP/RecO"/>
</dbReference>
<dbReference type="InterPro" id="IPR001164">
    <property type="entry name" value="ArfGAP_dom"/>
</dbReference>